<keyword evidence="2 6" id="KW-0067">ATP-binding</keyword>
<dbReference type="Proteomes" id="UP001176940">
    <property type="component" value="Unassembled WGS sequence"/>
</dbReference>
<evidence type="ECO:0000256" key="2">
    <source>
        <dbReference type="ARBA" id="ARBA00022840"/>
    </source>
</evidence>
<dbReference type="PRINTS" id="PR00193">
    <property type="entry name" value="MYOSINHEAVY"/>
</dbReference>
<dbReference type="PANTHER" id="PTHR13140">
    <property type="entry name" value="MYOSIN"/>
    <property type="match status" value="1"/>
</dbReference>
<keyword evidence="3 6" id="KW-0518">Myosin</keyword>
<evidence type="ECO:0000313" key="9">
    <source>
        <dbReference type="Proteomes" id="UP001176940"/>
    </source>
</evidence>
<evidence type="ECO:0000256" key="1">
    <source>
        <dbReference type="ARBA" id="ARBA00022741"/>
    </source>
</evidence>
<evidence type="ECO:0000256" key="6">
    <source>
        <dbReference type="PROSITE-ProRule" id="PRU00782"/>
    </source>
</evidence>
<keyword evidence="1 6" id="KW-0547">Nucleotide-binding</keyword>
<dbReference type="InterPro" id="IPR036961">
    <property type="entry name" value="Kinesin_motor_dom_sf"/>
</dbReference>
<evidence type="ECO:0000256" key="4">
    <source>
        <dbReference type="ARBA" id="ARBA00023175"/>
    </source>
</evidence>
<evidence type="ECO:0000256" key="3">
    <source>
        <dbReference type="ARBA" id="ARBA00023123"/>
    </source>
</evidence>
<accession>A0ABN9LGT6</accession>
<dbReference type="EMBL" id="CAUEEQ010018612">
    <property type="protein sequence ID" value="CAJ0940983.1"/>
    <property type="molecule type" value="Genomic_DNA"/>
</dbReference>
<dbReference type="InterPro" id="IPR001609">
    <property type="entry name" value="Myosin_head_motor_dom-like"/>
</dbReference>
<evidence type="ECO:0000256" key="5">
    <source>
        <dbReference type="ARBA" id="ARBA00023203"/>
    </source>
</evidence>
<gene>
    <name evidence="8" type="ORF">RIMI_LOCUS9101739</name>
</gene>
<reference evidence="8" key="1">
    <citation type="submission" date="2023-07" db="EMBL/GenBank/DDBJ databases">
        <authorList>
            <person name="Stuckert A."/>
        </authorList>
    </citation>
    <scope>NUCLEOTIDE SEQUENCE</scope>
</reference>
<evidence type="ECO:0000259" key="7">
    <source>
        <dbReference type="PROSITE" id="PS51456"/>
    </source>
</evidence>
<dbReference type="Gene3D" id="3.40.850.10">
    <property type="entry name" value="Kinesin motor domain"/>
    <property type="match status" value="1"/>
</dbReference>
<dbReference type="SUPFAM" id="SSF52540">
    <property type="entry name" value="P-loop containing nucleoside triphosphate hydrolases"/>
    <property type="match status" value="1"/>
</dbReference>
<keyword evidence="9" id="KW-1185">Reference proteome</keyword>
<feature type="domain" description="Myosin motor" evidence="7">
    <location>
        <begin position="1"/>
        <end position="158"/>
    </location>
</feature>
<name>A0ABN9LGT6_9NEOB</name>
<comment type="caution">
    <text evidence="8">The sequence shown here is derived from an EMBL/GenBank/DDBJ whole genome shotgun (WGS) entry which is preliminary data.</text>
</comment>
<proteinExistence type="inferred from homology"/>
<keyword evidence="4 6" id="KW-0505">Motor protein</keyword>
<protein>
    <recommendedName>
        <fullName evidence="7">Myosin motor domain-containing protein</fullName>
    </recommendedName>
</protein>
<keyword evidence="5 6" id="KW-0009">Actin-binding</keyword>
<dbReference type="PANTHER" id="PTHR13140:SF353">
    <property type="entry name" value="UNCONVENTIONAL MYOSIN-IH"/>
    <property type="match status" value="1"/>
</dbReference>
<evidence type="ECO:0000313" key="8">
    <source>
        <dbReference type="EMBL" id="CAJ0940983.1"/>
    </source>
</evidence>
<comment type="caution">
    <text evidence="6">Lacks conserved residue(s) required for the propagation of feature annotation.</text>
</comment>
<dbReference type="Pfam" id="PF00063">
    <property type="entry name" value="Myosin_head"/>
    <property type="match status" value="1"/>
</dbReference>
<dbReference type="InterPro" id="IPR027417">
    <property type="entry name" value="P-loop_NTPase"/>
</dbReference>
<dbReference type="PROSITE" id="PS51456">
    <property type="entry name" value="MYOSIN_MOTOR"/>
    <property type="match status" value="1"/>
</dbReference>
<comment type="similarity">
    <text evidence="6">Belongs to the TRAFAC class myosin-kinesin ATPase superfamily. Myosin family.</text>
</comment>
<sequence>MCTERNNNCILISGESGSGKTETSKKILQYLAMACPITEKLHTIRDRLLLSNPVLEAFGNAKTLRNDNSSRFGKYMDVQFDYKGECAKVSTICDKSNWKLVRRAFTIIEFTEADIEKEATSKDDAQENQQFAEDKQTKDIAYLIHVLWSDETKINLFG</sequence>
<feature type="binding site" evidence="6">
    <location>
        <begin position="14"/>
        <end position="21"/>
    </location>
    <ligand>
        <name>ATP</name>
        <dbReference type="ChEBI" id="CHEBI:30616"/>
    </ligand>
</feature>
<organism evidence="8 9">
    <name type="scientific">Ranitomeya imitator</name>
    <name type="common">mimic poison frog</name>
    <dbReference type="NCBI Taxonomy" id="111125"/>
    <lineage>
        <taxon>Eukaryota</taxon>
        <taxon>Metazoa</taxon>
        <taxon>Chordata</taxon>
        <taxon>Craniata</taxon>
        <taxon>Vertebrata</taxon>
        <taxon>Euteleostomi</taxon>
        <taxon>Amphibia</taxon>
        <taxon>Batrachia</taxon>
        <taxon>Anura</taxon>
        <taxon>Neobatrachia</taxon>
        <taxon>Hyloidea</taxon>
        <taxon>Dendrobatidae</taxon>
        <taxon>Dendrobatinae</taxon>
        <taxon>Ranitomeya</taxon>
    </lineage>
</organism>